<dbReference type="InterPro" id="IPR024524">
    <property type="entry name" value="DUF3800"/>
</dbReference>
<comment type="caution">
    <text evidence="1">The sequence shown here is derived from an EMBL/GenBank/DDBJ whole genome shotgun (WGS) entry which is preliminary data.</text>
</comment>
<dbReference type="Pfam" id="PF12686">
    <property type="entry name" value="DUF3800"/>
    <property type="match status" value="1"/>
</dbReference>
<accession>A0ABU3N124</accession>
<organism evidence="1">
    <name type="scientific">Sphingomonas psychrotolerans</name>
    <dbReference type="NCBI Taxonomy" id="1327635"/>
    <lineage>
        <taxon>Bacteria</taxon>
        <taxon>Pseudomonadati</taxon>
        <taxon>Pseudomonadota</taxon>
        <taxon>Alphaproteobacteria</taxon>
        <taxon>Sphingomonadales</taxon>
        <taxon>Sphingomonadaceae</taxon>
        <taxon>Sphingomonas</taxon>
    </lineage>
</organism>
<name>A0ABU3N124_9SPHN</name>
<evidence type="ECO:0000313" key="1">
    <source>
        <dbReference type="EMBL" id="MDT8758245.1"/>
    </source>
</evidence>
<dbReference type="EMBL" id="JALMLT010000001">
    <property type="protein sequence ID" value="MDT8758245.1"/>
    <property type="molecule type" value="Genomic_DNA"/>
</dbReference>
<reference evidence="1" key="1">
    <citation type="submission" date="2022-04" db="EMBL/GenBank/DDBJ databases">
        <title>Tomato heritable bacteria conferring resistance against bacterial wilt.</title>
        <authorList>
            <person name="Yin J."/>
        </authorList>
    </citation>
    <scope>NUCLEOTIDE SEQUENCE</scope>
    <source>
        <strain evidence="1">Cra20</strain>
    </source>
</reference>
<gene>
    <name evidence="1" type="ORF">MZO42_06005</name>
</gene>
<sequence length="270" mass="30427">MRFVFMDEAGTSVPEPVTVVVALIADADRHVMSAESLAKEALRSVPPHHQDGFVFHATQVFNDAKYQQGWSITDRLTLLKAMMSIPRRIGMAITVSAHWRDAVDYEGYDALGLSKSQFEHMLTFQQCIGVTDRNIRTHAGAQEVGTIVAEDVPELRKFLRKMPKRLRDNPYHFPPEHMRRTAKDEAAGYITQRGDLSVSRIRDTVHFVEKADDPLVQVADACAYGFRRYFAREKFGADFVDAILGTHQELAHFAAPCGTECFWPKADSQA</sequence>
<proteinExistence type="predicted"/>
<protein>
    <submittedName>
        <fullName evidence="1">DUF3800 domain-containing protein</fullName>
    </submittedName>
</protein>